<sequence>MSVQYVLKKLDNLHINYLDEDGYNLGDEIVEQSFDFEKEFEYLYREIVKKVESREIDTSNISFNFFDNVDGEWFATWSNPEVSIKINDILNDKFSKLL</sequence>
<reference evidence="3" key="3">
    <citation type="journal article" date="2018" name="BMC Genomics">
        <title>Whole genome sequencing and function prediction of 133 gut anaerobes isolated from chicken caecum in pure cultures.</title>
        <authorList>
            <person name="Medvecky M."/>
            <person name="Cejkova D."/>
            <person name="Polansky O."/>
            <person name="Karasova D."/>
            <person name="Kubasova T."/>
            <person name="Cizek A."/>
            <person name="Rychlik I."/>
        </authorList>
    </citation>
    <scope>NUCLEOTIDE SEQUENCE</scope>
    <source>
        <strain evidence="3">An84</strain>
    </source>
</reference>
<organism evidence="2 4">
    <name type="scientific">Ligilactobacillus salivarius</name>
    <dbReference type="NCBI Taxonomy" id="1624"/>
    <lineage>
        <taxon>Bacteria</taxon>
        <taxon>Bacillati</taxon>
        <taxon>Bacillota</taxon>
        <taxon>Bacilli</taxon>
        <taxon>Lactobacillales</taxon>
        <taxon>Lactobacillaceae</taxon>
        <taxon>Ligilactobacillus</taxon>
    </lineage>
</organism>
<evidence type="ECO:0000313" key="6">
    <source>
        <dbReference type="Proteomes" id="UP000467635"/>
    </source>
</evidence>
<evidence type="ECO:0000313" key="2">
    <source>
        <dbReference type="EMBL" id="OQQ90564.1"/>
    </source>
</evidence>
<dbReference type="Proteomes" id="UP000467635">
    <property type="component" value="Unassembled WGS sequence"/>
</dbReference>
<dbReference type="RefSeq" id="WP_081534440.1">
    <property type="nucleotide sequence ID" value="NZ_JAINRM010000029.1"/>
</dbReference>
<dbReference type="EMBL" id="NBEF01000017">
    <property type="protein sequence ID" value="OQQ90564.1"/>
    <property type="molecule type" value="Genomic_DNA"/>
</dbReference>
<comment type="caution">
    <text evidence="2">The sequence shown here is derived from an EMBL/GenBank/DDBJ whole genome shotgun (WGS) entry which is preliminary data.</text>
</comment>
<evidence type="ECO:0000313" key="1">
    <source>
        <dbReference type="EMBL" id="MSE08813.1"/>
    </source>
</evidence>
<gene>
    <name evidence="3" type="ORF">B5G36_03375</name>
    <name evidence="2" type="ORF">B6U56_04575</name>
    <name evidence="1" type="ORF">GKC33_08945</name>
</gene>
<proteinExistence type="predicted"/>
<evidence type="ECO:0000313" key="3">
    <source>
        <dbReference type="EMBL" id="OUN19038.1"/>
    </source>
</evidence>
<reference evidence="5" key="2">
    <citation type="submission" date="2017-04" db="EMBL/GenBank/DDBJ databases">
        <title>Function of individual gut microbiota members based on whole genome sequencing of pure cultures obtained from chicken caecum.</title>
        <authorList>
            <person name="Medvecky M."/>
            <person name="Cejkova D."/>
            <person name="Polansky O."/>
            <person name="Karasova D."/>
            <person name="Kubasova T."/>
            <person name="Cizek A."/>
            <person name="Rychlik I."/>
        </authorList>
    </citation>
    <scope>NUCLEOTIDE SEQUENCE [LARGE SCALE GENOMIC DNA]</scope>
    <source>
        <strain evidence="5">An84</strain>
    </source>
</reference>
<protein>
    <submittedName>
        <fullName evidence="2">Uncharacterized protein</fullName>
    </submittedName>
</protein>
<accession>A0A1V9RBV9</accession>
<name>A0A1V9RBV9_9LACO</name>
<dbReference type="EMBL" id="WKKX01000449">
    <property type="protein sequence ID" value="MSE08813.1"/>
    <property type="molecule type" value="Genomic_DNA"/>
</dbReference>
<reference evidence="2 4" key="1">
    <citation type="submission" date="2017-03" db="EMBL/GenBank/DDBJ databases">
        <title>Phylogenomics and comparative genomics of Lactobacillus salivarius, a mammalian gut commensal.</title>
        <authorList>
            <person name="Harris H.M."/>
        </authorList>
    </citation>
    <scope>NUCLEOTIDE SEQUENCE [LARGE SCALE GENOMIC DNA]</scope>
    <source>
        <strain evidence="2 4">JCM 1047</strain>
    </source>
</reference>
<dbReference type="EMBL" id="NFHF01000005">
    <property type="protein sequence ID" value="OUN19038.1"/>
    <property type="molecule type" value="Genomic_DNA"/>
</dbReference>
<evidence type="ECO:0000313" key="5">
    <source>
        <dbReference type="Proteomes" id="UP000196255"/>
    </source>
</evidence>
<dbReference type="Proteomes" id="UP000192575">
    <property type="component" value="Unassembled WGS sequence"/>
</dbReference>
<dbReference type="Proteomes" id="UP000196255">
    <property type="component" value="Unassembled WGS sequence"/>
</dbReference>
<reference evidence="1 6" key="4">
    <citation type="submission" date="2019-11" db="EMBL/GenBank/DDBJ databases">
        <title>Draft Genome Sequence of Plant Growth-Promoting Rhizosphere-Associated Bacteria.</title>
        <authorList>
            <person name="Vasilyev I.Y."/>
            <person name="Radchenko V."/>
            <person name="Ilnitskaya E.V."/>
        </authorList>
    </citation>
    <scope>NUCLEOTIDE SEQUENCE [LARGE SCALE GENOMIC DNA]</scope>
    <source>
        <strain evidence="1 6">VRA_01-1sq_f</strain>
    </source>
</reference>
<evidence type="ECO:0000313" key="4">
    <source>
        <dbReference type="Proteomes" id="UP000192575"/>
    </source>
</evidence>
<dbReference type="AlphaFoldDB" id="A0A1V9RBV9"/>